<name>A0A2A2M2W5_9BILA</name>
<reference evidence="1 2" key="1">
    <citation type="journal article" date="2017" name="Curr. Biol.">
        <title>Genome architecture and evolution of a unichromosomal asexual nematode.</title>
        <authorList>
            <person name="Fradin H."/>
            <person name="Zegar C."/>
            <person name="Gutwein M."/>
            <person name="Lucas J."/>
            <person name="Kovtun M."/>
            <person name="Corcoran D."/>
            <person name="Baugh L.R."/>
            <person name="Kiontke K."/>
            <person name="Gunsalus K."/>
            <person name="Fitch D.H."/>
            <person name="Piano F."/>
        </authorList>
    </citation>
    <scope>NUCLEOTIDE SEQUENCE [LARGE SCALE GENOMIC DNA]</scope>
    <source>
        <strain evidence="1">PF1309</strain>
    </source>
</reference>
<evidence type="ECO:0000313" key="2">
    <source>
        <dbReference type="Proteomes" id="UP000218231"/>
    </source>
</evidence>
<protein>
    <recommendedName>
        <fullName evidence="3">DUF3576 domain-containing protein</fullName>
    </recommendedName>
</protein>
<evidence type="ECO:0008006" key="3">
    <source>
        <dbReference type="Google" id="ProtNLM"/>
    </source>
</evidence>
<organism evidence="1 2">
    <name type="scientific">Diploscapter pachys</name>
    <dbReference type="NCBI Taxonomy" id="2018661"/>
    <lineage>
        <taxon>Eukaryota</taxon>
        <taxon>Metazoa</taxon>
        <taxon>Ecdysozoa</taxon>
        <taxon>Nematoda</taxon>
        <taxon>Chromadorea</taxon>
        <taxon>Rhabditida</taxon>
        <taxon>Rhabditina</taxon>
        <taxon>Rhabditomorpha</taxon>
        <taxon>Rhabditoidea</taxon>
        <taxon>Rhabditidae</taxon>
        <taxon>Diploscapter</taxon>
    </lineage>
</organism>
<dbReference type="EMBL" id="LIAE01006108">
    <property type="protein sequence ID" value="PAV92635.1"/>
    <property type="molecule type" value="Genomic_DNA"/>
</dbReference>
<evidence type="ECO:0000313" key="1">
    <source>
        <dbReference type="EMBL" id="PAV92635.1"/>
    </source>
</evidence>
<dbReference type="InterPro" id="IPR021959">
    <property type="entry name" value="DUF3576"/>
</dbReference>
<dbReference type="OrthoDB" id="10064570at2759"/>
<proteinExistence type="predicted"/>
<accession>A0A2A2M2W5</accession>
<gene>
    <name evidence="1" type="ORF">WR25_23793</name>
</gene>
<dbReference type="AlphaFoldDB" id="A0A2A2M2W5"/>
<dbReference type="Proteomes" id="UP000218231">
    <property type="component" value="Unassembled WGS sequence"/>
</dbReference>
<sequence length="187" mass="19900">MEVLLAQASFCPTVAIGTQVLAADRPNPVESRLACGTVTPMIRSLRTALMVAAIALPLAACGGRGNKTVASADLAASKITTIGVNSYLWRASLDTLSFMPLLQTDSNGGVIVTDWYVNPQVPTERMKVTVSILDQDLRADALRVAALREVNRGGQWVSAPVQAATTQKLEDIILTRARDLRRASIAG</sequence>
<dbReference type="Pfam" id="PF12100">
    <property type="entry name" value="DUF3576"/>
    <property type="match status" value="1"/>
</dbReference>
<comment type="caution">
    <text evidence="1">The sequence shown here is derived from an EMBL/GenBank/DDBJ whole genome shotgun (WGS) entry which is preliminary data.</text>
</comment>
<keyword evidence="2" id="KW-1185">Reference proteome</keyword>